<dbReference type="EMBL" id="LCBS01000003">
    <property type="protein sequence ID" value="KKS17362.1"/>
    <property type="molecule type" value="Genomic_DNA"/>
</dbReference>
<sequence>MSSTVIAPYAHLGEGGDYPIEVNFAVRVYDNKGESIPPVGELGYSLKGGLRTNRIGIVPLLDGRKEEVGKAEVLILVAAKPENMDLPLVQKCGFTTIEEATEYARQEHGDEFSRDGVLTIFVYKVVELYR</sequence>
<gene>
    <name evidence="1" type="ORF">UU72_C0003G0023</name>
</gene>
<comment type="caution">
    <text evidence="1">The sequence shown here is derived from an EMBL/GenBank/DDBJ whole genome shotgun (WGS) entry which is preliminary data.</text>
</comment>
<organism evidence="1 2">
    <name type="scientific">candidate division WWE3 bacterium GW2011_GWB1_41_6</name>
    <dbReference type="NCBI Taxonomy" id="1619112"/>
    <lineage>
        <taxon>Bacteria</taxon>
        <taxon>Katanobacteria</taxon>
    </lineage>
</organism>
<protein>
    <submittedName>
        <fullName evidence="1">Uncharacterized protein</fullName>
    </submittedName>
</protein>
<reference evidence="1 2" key="1">
    <citation type="journal article" date="2015" name="Nature">
        <title>rRNA introns, odd ribosomes, and small enigmatic genomes across a large radiation of phyla.</title>
        <authorList>
            <person name="Brown C.T."/>
            <person name="Hug L.A."/>
            <person name="Thomas B.C."/>
            <person name="Sharon I."/>
            <person name="Castelle C.J."/>
            <person name="Singh A."/>
            <person name="Wilkins M.J."/>
            <person name="Williams K.H."/>
            <person name="Banfield J.F."/>
        </authorList>
    </citation>
    <scope>NUCLEOTIDE SEQUENCE [LARGE SCALE GENOMIC DNA]</scope>
</reference>
<name>A0A0G0WYY8_UNCKA</name>
<evidence type="ECO:0000313" key="1">
    <source>
        <dbReference type="EMBL" id="KKS17362.1"/>
    </source>
</evidence>
<proteinExistence type="predicted"/>
<evidence type="ECO:0000313" key="2">
    <source>
        <dbReference type="Proteomes" id="UP000034163"/>
    </source>
</evidence>
<accession>A0A0G0WYY8</accession>
<dbReference type="Proteomes" id="UP000034163">
    <property type="component" value="Unassembled WGS sequence"/>
</dbReference>
<dbReference type="AlphaFoldDB" id="A0A0G0WYY8"/>